<dbReference type="GO" id="GO:0008168">
    <property type="term" value="F:methyltransferase activity"/>
    <property type="evidence" value="ECO:0007669"/>
    <property type="project" value="UniProtKB-KW"/>
</dbReference>
<keyword evidence="2" id="KW-0489">Methyltransferase</keyword>
<organism evidence="2 3">
    <name type="scientific">Spartinivicinus marinus</name>
    <dbReference type="NCBI Taxonomy" id="2994442"/>
    <lineage>
        <taxon>Bacteria</taxon>
        <taxon>Pseudomonadati</taxon>
        <taxon>Pseudomonadota</taxon>
        <taxon>Gammaproteobacteria</taxon>
        <taxon>Oceanospirillales</taxon>
        <taxon>Zooshikellaceae</taxon>
        <taxon>Spartinivicinus</taxon>
    </lineage>
</organism>
<dbReference type="EMBL" id="JACCKB010000026">
    <property type="protein sequence ID" value="NYZ67528.1"/>
    <property type="molecule type" value="Genomic_DNA"/>
</dbReference>
<name>A0A853IA46_9GAMM</name>
<dbReference type="Gene3D" id="3.40.50.150">
    <property type="entry name" value="Vaccinia Virus protein VP39"/>
    <property type="match status" value="1"/>
</dbReference>
<dbReference type="Pfam" id="PF13649">
    <property type="entry name" value="Methyltransf_25"/>
    <property type="match status" value="1"/>
</dbReference>
<dbReference type="CDD" id="cd02440">
    <property type="entry name" value="AdoMet_MTases"/>
    <property type="match status" value="1"/>
</dbReference>
<evidence type="ECO:0000313" key="3">
    <source>
        <dbReference type="Proteomes" id="UP000569732"/>
    </source>
</evidence>
<proteinExistence type="predicted"/>
<dbReference type="RefSeq" id="WP_180569549.1">
    <property type="nucleotide sequence ID" value="NZ_JACCKB010000026.1"/>
</dbReference>
<feature type="domain" description="Methyltransferase" evidence="1">
    <location>
        <begin position="76"/>
        <end position="172"/>
    </location>
</feature>
<protein>
    <submittedName>
        <fullName evidence="2">Methyltransferase domain-containing protein</fullName>
    </submittedName>
</protein>
<keyword evidence="3" id="KW-1185">Reference proteome</keyword>
<dbReference type="InterPro" id="IPR041698">
    <property type="entry name" value="Methyltransf_25"/>
</dbReference>
<dbReference type="PANTHER" id="PTHR43591">
    <property type="entry name" value="METHYLTRANSFERASE"/>
    <property type="match status" value="1"/>
</dbReference>
<dbReference type="Proteomes" id="UP000569732">
    <property type="component" value="Unassembled WGS sequence"/>
</dbReference>
<dbReference type="GO" id="GO:0032259">
    <property type="term" value="P:methylation"/>
    <property type="evidence" value="ECO:0007669"/>
    <property type="project" value="UniProtKB-KW"/>
</dbReference>
<sequence length="242" mass="28110">MYDRTRNDQLKTGLSNSCQSVDIPEYLDRKYWWAYLHPAGVRFFDQAWVVRSILFGNYNHLKSKVVSAIDSRNSDVLQIAAVYGDISQEIARKIQPNGSLHIIDVAPIQLANLQTKMAYYENFYLYHRDSTDLGFPSNSFDTVLLFFLLHEQPDLVKSATLAEACRVLKPGGKLIIIDYHKPVNWHPCKWVLMPVLRLLEPYALSLWKQPLIRFLPKQQPLAHVNICYHFGRLYQEVVVYLP</sequence>
<comment type="caution">
    <text evidence="2">The sequence shown here is derived from an EMBL/GenBank/DDBJ whole genome shotgun (WGS) entry which is preliminary data.</text>
</comment>
<gene>
    <name evidence="2" type="ORF">H0A36_16035</name>
</gene>
<dbReference type="PANTHER" id="PTHR43591:SF24">
    <property type="entry name" value="2-METHOXY-6-POLYPRENYL-1,4-BENZOQUINOL METHYLASE, MITOCHONDRIAL"/>
    <property type="match status" value="1"/>
</dbReference>
<reference evidence="2 3" key="1">
    <citation type="submission" date="2020-07" db="EMBL/GenBank/DDBJ databases">
        <title>Endozoicomonas sp. nov., isolated from sediment.</title>
        <authorList>
            <person name="Gu T."/>
        </authorList>
    </citation>
    <scope>NUCLEOTIDE SEQUENCE [LARGE SCALE GENOMIC DNA]</scope>
    <source>
        <strain evidence="2 3">SM1973</strain>
    </source>
</reference>
<evidence type="ECO:0000259" key="1">
    <source>
        <dbReference type="Pfam" id="PF13649"/>
    </source>
</evidence>
<dbReference type="SUPFAM" id="SSF53335">
    <property type="entry name" value="S-adenosyl-L-methionine-dependent methyltransferases"/>
    <property type="match status" value="1"/>
</dbReference>
<keyword evidence="2" id="KW-0808">Transferase</keyword>
<dbReference type="InterPro" id="IPR029063">
    <property type="entry name" value="SAM-dependent_MTases_sf"/>
</dbReference>
<dbReference type="AlphaFoldDB" id="A0A853IA46"/>
<accession>A0A853IA46</accession>
<evidence type="ECO:0000313" key="2">
    <source>
        <dbReference type="EMBL" id="NYZ67528.1"/>
    </source>
</evidence>
<dbReference type="NCBIfam" id="NF038261">
    <property type="entry name" value="rhodoquin_RquA"/>
    <property type="match status" value="1"/>
</dbReference>